<sequence>MTAPGDFTLTLAGGLHLERSGDRLTLRFTDEALGGGRTLRRAVCGSGPLTLDLVADRASLEFYCNDGTTVFSTRFYPAEPAVSLCLQGADAVVQPLHPMTFSLA</sequence>
<gene>
    <name evidence="2" type="ORF">SUBVAR_06782</name>
</gene>
<dbReference type="EMBL" id="ACBY02000052">
    <property type="protein sequence ID" value="EFB74970.1"/>
    <property type="molecule type" value="Genomic_DNA"/>
</dbReference>
<dbReference type="InterPro" id="IPR013189">
    <property type="entry name" value="Glyco_hydro_32_C"/>
</dbReference>
<dbReference type="Gene3D" id="2.60.120.560">
    <property type="entry name" value="Exo-inulinase, domain 1"/>
    <property type="match status" value="1"/>
</dbReference>
<dbReference type="eggNOG" id="COG1621">
    <property type="taxonomic scope" value="Bacteria"/>
</dbReference>
<dbReference type="STRING" id="411471.SUBVAR_06782"/>
<keyword evidence="3" id="KW-1185">Reference proteome</keyword>
<dbReference type="HOGENOM" id="CLU_2248711_0_0_9"/>
<protein>
    <recommendedName>
        <fullName evidence="1">Glycosyl hydrolase family 32 C-terminal domain-containing protein</fullName>
    </recommendedName>
</protein>
<dbReference type="Pfam" id="PF08244">
    <property type="entry name" value="Glyco_hydro_32C"/>
    <property type="match status" value="1"/>
</dbReference>
<comment type="caution">
    <text evidence="2">The sequence shown here is derived from an EMBL/GenBank/DDBJ whole genome shotgun (WGS) entry which is preliminary data.</text>
</comment>
<evidence type="ECO:0000313" key="2">
    <source>
        <dbReference type="EMBL" id="EFB74970.1"/>
    </source>
</evidence>
<organism evidence="2 3">
    <name type="scientific">Subdoligranulum variabile DSM 15176</name>
    <dbReference type="NCBI Taxonomy" id="411471"/>
    <lineage>
        <taxon>Bacteria</taxon>
        <taxon>Bacillati</taxon>
        <taxon>Bacillota</taxon>
        <taxon>Clostridia</taxon>
        <taxon>Eubacteriales</taxon>
        <taxon>Oscillospiraceae</taxon>
        <taxon>Subdoligranulum</taxon>
    </lineage>
</organism>
<accession>D1PQV5</accession>
<name>D1PQV5_9FIRM</name>
<dbReference type="Proteomes" id="UP000003438">
    <property type="component" value="Unassembled WGS sequence"/>
</dbReference>
<feature type="domain" description="Glycosyl hydrolase family 32 C-terminal" evidence="1">
    <location>
        <begin position="45"/>
        <end position="82"/>
    </location>
</feature>
<reference evidence="2" key="1">
    <citation type="submission" date="2009-12" db="EMBL/GenBank/DDBJ databases">
        <authorList>
            <person name="Weinstock G."/>
            <person name="Sodergren E."/>
            <person name="Clifton S."/>
            <person name="Fulton L."/>
            <person name="Fulton B."/>
            <person name="Courtney L."/>
            <person name="Fronick C."/>
            <person name="Harrison M."/>
            <person name="Strong C."/>
            <person name="Farmer C."/>
            <person name="Delahaunty K."/>
            <person name="Markovic C."/>
            <person name="Hall O."/>
            <person name="Minx P."/>
            <person name="Tomlinson C."/>
            <person name="Mitreva M."/>
            <person name="Nelson J."/>
            <person name="Hou S."/>
            <person name="Wollam A."/>
            <person name="Pepin K.H."/>
            <person name="Johnson M."/>
            <person name="Bhonagiri V."/>
            <person name="Nash W.E."/>
            <person name="Warren W."/>
            <person name="Chinwalla A."/>
            <person name="Mardis E.R."/>
            <person name="Wilson R.K."/>
        </authorList>
    </citation>
    <scope>NUCLEOTIDE SEQUENCE [LARGE SCALE GENOMIC DNA]</scope>
    <source>
        <strain evidence="2">DSM 15176</strain>
    </source>
</reference>
<proteinExistence type="predicted"/>
<dbReference type="SUPFAM" id="SSF49899">
    <property type="entry name" value="Concanavalin A-like lectins/glucanases"/>
    <property type="match status" value="1"/>
</dbReference>
<evidence type="ECO:0000313" key="3">
    <source>
        <dbReference type="Proteomes" id="UP000003438"/>
    </source>
</evidence>
<dbReference type="InterPro" id="IPR013320">
    <property type="entry name" value="ConA-like_dom_sf"/>
</dbReference>
<dbReference type="AlphaFoldDB" id="D1PQV5"/>
<evidence type="ECO:0000259" key="1">
    <source>
        <dbReference type="Pfam" id="PF08244"/>
    </source>
</evidence>